<dbReference type="SUPFAM" id="SSF53335">
    <property type="entry name" value="S-adenosyl-L-methionine-dependent methyltransferases"/>
    <property type="match status" value="1"/>
</dbReference>
<dbReference type="InterPro" id="IPR006342">
    <property type="entry name" value="FkbM_mtfrase"/>
</dbReference>
<protein>
    <recommendedName>
        <fullName evidence="1">Methyltransferase FkbM domain-containing protein</fullName>
    </recommendedName>
</protein>
<dbReference type="PANTHER" id="PTHR34203">
    <property type="entry name" value="METHYLTRANSFERASE, FKBM FAMILY PROTEIN"/>
    <property type="match status" value="1"/>
</dbReference>
<proteinExistence type="predicted"/>
<evidence type="ECO:0000313" key="2">
    <source>
        <dbReference type="EMBL" id="GAA4029978.1"/>
    </source>
</evidence>
<organism evidence="2 3">
    <name type="scientific">Flavobacterium cheonhonense</name>
    <dbReference type="NCBI Taxonomy" id="706185"/>
    <lineage>
        <taxon>Bacteria</taxon>
        <taxon>Pseudomonadati</taxon>
        <taxon>Bacteroidota</taxon>
        <taxon>Flavobacteriia</taxon>
        <taxon>Flavobacteriales</taxon>
        <taxon>Flavobacteriaceae</taxon>
        <taxon>Flavobacterium</taxon>
    </lineage>
</organism>
<evidence type="ECO:0000313" key="3">
    <source>
        <dbReference type="Proteomes" id="UP001500968"/>
    </source>
</evidence>
<comment type="caution">
    <text evidence="2">The sequence shown here is derived from an EMBL/GenBank/DDBJ whole genome shotgun (WGS) entry which is preliminary data.</text>
</comment>
<keyword evidence="3" id="KW-1185">Reference proteome</keyword>
<name>A0ABP7TRQ0_9FLAO</name>
<evidence type="ECO:0000259" key="1">
    <source>
        <dbReference type="Pfam" id="PF05050"/>
    </source>
</evidence>
<gene>
    <name evidence="2" type="ORF">GCM10022386_12300</name>
</gene>
<dbReference type="Pfam" id="PF05050">
    <property type="entry name" value="Methyltransf_21"/>
    <property type="match status" value="1"/>
</dbReference>
<dbReference type="EMBL" id="BAABCR010000014">
    <property type="protein sequence ID" value="GAA4029978.1"/>
    <property type="molecule type" value="Genomic_DNA"/>
</dbReference>
<dbReference type="Proteomes" id="UP001500968">
    <property type="component" value="Unassembled WGS sequence"/>
</dbReference>
<dbReference type="Gene3D" id="3.40.50.150">
    <property type="entry name" value="Vaccinia Virus protein VP39"/>
    <property type="match status" value="1"/>
</dbReference>
<dbReference type="InterPro" id="IPR029063">
    <property type="entry name" value="SAM-dependent_MTases_sf"/>
</dbReference>
<dbReference type="NCBIfam" id="TIGR01444">
    <property type="entry name" value="fkbM_fam"/>
    <property type="match status" value="1"/>
</dbReference>
<accession>A0ABP7TRQ0</accession>
<dbReference type="PANTHER" id="PTHR34203:SF15">
    <property type="entry name" value="SLL1173 PROTEIN"/>
    <property type="match status" value="1"/>
</dbReference>
<feature type="domain" description="Methyltransferase FkbM" evidence="1">
    <location>
        <begin position="118"/>
        <end position="276"/>
    </location>
</feature>
<dbReference type="InterPro" id="IPR052514">
    <property type="entry name" value="SAM-dependent_MTase"/>
</dbReference>
<reference evidence="3" key="1">
    <citation type="journal article" date="2019" name="Int. J. Syst. Evol. Microbiol.">
        <title>The Global Catalogue of Microorganisms (GCM) 10K type strain sequencing project: providing services to taxonomists for standard genome sequencing and annotation.</title>
        <authorList>
            <consortium name="The Broad Institute Genomics Platform"/>
            <consortium name="The Broad Institute Genome Sequencing Center for Infectious Disease"/>
            <person name="Wu L."/>
            <person name="Ma J."/>
        </authorList>
    </citation>
    <scope>NUCLEOTIDE SEQUENCE [LARGE SCALE GENOMIC DNA]</scope>
    <source>
        <strain evidence="3">JCM 17064</strain>
    </source>
</reference>
<sequence>MDNLMQKILNLHRLDAGSRKKVLQYFFKRVIRSKTTASERLINDYYAHLIRYGGILQSESDHSFVSHYPKLGVTLKTRKRPSSDLEVFSQIYKYLEYEPLVKIFKDNFPESHSLKIIDAGSNIGLTTVFLSKFFPDSEFIAVEPDPDNFNVMSTNFDLNKINTVQKIKGGVWSRNSFLKIIKDFRDKKHWSIRVDETQEPTDLEAFAINSLIEKYGWDQIDILKIDIEGSEKELFTGENSDLSFLKITKCLAIEIHDEFDCRDEIYTILHENGFKFINSGELTIAVNQTLL</sequence>